<evidence type="ECO:0000256" key="5">
    <source>
        <dbReference type="SAM" id="SignalP"/>
    </source>
</evidence>
<dbReference type="RefSeq" id="WP_248955365.1">
    <property type="nucleotide sequence ID" value="NZ_JAKIKU010000003.1"/>
</dbReference>
<sequence>MKNINLMFLSLLISGNVFAENSSVSQSVDTVETINKAPNEVIDQTQAQRQEDAKEPVTSATDKNIQKEIKVKPQDTSDSIPKDETDLIDGLILNRAMTRLGHRFYRQFVGAYRDIGGITKHSGITIIEQATARSGSKMLIQQNRKTIFVTFVSPISRNLDDQANYAAKRVNTVIKQENERALLGAFLDPDLAPDEI</sequence>
<keyword evidence="7" id="KW-1185">Reference proteome</keyword>
<organism evidence="6 7">
    <name type="scientific">Shewanella electrodiphila</name>
    <dbReference type="NCBI Taxonomy" id="934143"/>
    <lineage>
        <taxon>Bacteria</taxon>
        <taxon>Pseudomonadati</taxon>
        <taxon>Pseudomonadota</taxon>
        <taxon>Gammaproteobacteria</taxon>
        <taxon>Alteromonadales</taxon>
        <taxon>Shewanellaceae</taxon>
        <taxon>Shewanella</taxon>
    </lineage>
</organism>
<feature type="signal peptide" evidence="5">
    <location>
        <begin position="1"/>
        <end position="19"/>
    </location>
</feature>
<dbReference type="InterPro" id="IPR018900">
    <property type="entry name" value="Curli_CsgE"/>
</dbReference>
<dbReference type="EMBL" id="JAKIKU010000003">
    <property type="protein sequence ID" value="MCL1045265.1"/>
    <property type="molecule type" value="Genomic_DNA"/>
</dbReference>
<feature type="region of interest" description="Disordered" evidence="4">
    <location>
        <begin position="41"/>
        <end position="64"/>
    </location>
</feature>
<accession>A0ABT0KN28</accession>
<proteinExistence type="predicted"/>
<evidence type="ECO:0000256" key="1">
    <source>
        <dbReference type="ARBA" id="ARBA00003989"/>
    </source>
</evidence>
<gene>
    <name evidence="6" type="ORF">L2737_07975</name>
</gene>
<keyword evidence="3 5" id="KW-0732">Signal</keyword>
<dbReference type="Pfam" id="PF10627">
    <property type="entry name" value="CsgE"/>
    <property type="match status" value="1"/>
</dbReference>
<evidence type="ECO:0000313" key="7">
    <source>
        <dbReference type="Proteomes" id="UP001202134"/>
    </source>
</evidence>
<name>A0ABT0KN28_9GAMM</name>
<evidence type="ECO:0000256" key="3">
    <source>
        <dbReference type="ARBA" id="ARBA00022729"/>
    </source>
</evidence>
<evidence type="ECO:0000256" key="4">
    <source>
        <dbReference type="SAM" id="MobiDB-lite"/>
    </source>
</evidence>
<evidence type="ECO:0000313" key="6">
    <source>
        <dbReference type="EMBL" id="MCL1045265.1"/>
    </source>
</evidence>
<comment type="caution">
    <text evidence="6">The sequence shown here is derived from an EMBL/GenBank/DDBJ whole genome shotgun (WGS) entry which is preliminary data.</text>
</comment>
<dbReference type="Proteomes" id="UP001202134">
    <property type="component" value="Unassembled WGS sequence"/>
</dbReference>
<comment type="function">
    <text evidence="1">May be involved in the biogenesis of curli organelles.</text>
</comment>
<protein>
    <recommendedName>
        <fullName evidence="2">Curli production assembly/transport component CsgE</fullName>
    </recommendedName>
</protein>
<evidence type="ECO:0000256" key="2">
    <source>
        <dbReference type="ARBA" id="ARBA00014024"/>
    </source>
</evidence>
<feature type="chain" id="PRO_5046349022" description="Curli production assembly/transport component CsgE" evidence="5">
    <location>
        <begin position="20"/>
        <end position="196"/>
    </location>
</feature>
<reference evidence="6 7" key="1">
    <citation type="submission" date="2022-01" db="EMBL/GenBank/DDBJ databases">
        <title>Whole genome-based taxonomy of the Shewanellaceae.</title>
        <authorList>
            <person name="Martin-Rodriguez A.J."/>
        </authorList>
    </citation>
    <scope>NUCLEOTIDE SEQUENCE [LARGE SCALE GENOMIC DNA]</scope>
    <source>
        <strain evidence="6 7">DSM 24955</strain>
    </source>
</reference>